<reference evidence="3" key="1">
    <citation type="submission" date="2022-04" db="EMBL/GenBank/DDBJ databases">
        <title>Complete genome of Methanoplanus endosymbiosus DSM 3599.</title>
        <authorList>
            <person name="Chen S.-C."/>
            <person name="You Y.-T."/>
            <person name="Zhou Y.-Z."/>
            <person name="Lai M.-C."/>
        </authorList>
    </citation>
    <scope>NUCLEOTIDE SEQUENCE</scope>
    <source>
        <strain evidence="3">DSM 3599</strain>
    </source>
</reference>
<evidence type="ECO:0000256" key="1">
    <source>
        <dbReference type="SAM" id="MobiDB-lite"/>
    </source>
</evidence>
<dbReference type="GeneID" id="74307315"/>
<organism evidence="3 4">
    <name type="scientific">Methanoplanus endosymbiosus</name>
    <dbReference type="NCBI Taxonomy" id="33865"/>
    <lineage>
        <taxon>Archaea</taxon>
        <taxon>Methanobacteriati</taxon>
        <taxon>Methanobacteriota</taxon>
        <taxon>Stenosarchaea group</taxon>
        <taxon>Methanomicrobia</taxon>
        <taxon>Methanomicrobiales</taxon>
        <taxon>Methanomicrobiaceae</taxon>
        <taxon>Methanoplanus</taxon>
    </lineage>
</organism>
<protein>
    <submittedName>
        <fullName evidence="3">Zinc ribbon domain-containing protein</fullName>
    </submittedName>
</protein>
<dbReference type="KEGG" id="mend:L6E24_06410"/>
<gene>
    <name evidence="3" type="ORF">L6E24_06410</name>
</gene>
<evidence type="ECO:0000313" key="4">
    <source>
        <dbReference type="Proteomes" id="UP001060368"/>
    </source>
</evidence>
<accession>A0A9E7PP01</accession>
<dbReference type="AlphaFoldDB" id="A0A9E7PP01"/>
<dbReference type="RefSeq" id="WP_257743879.1">
    <property type="nucleotide sequence ID" value="NZ_CP096115.1"/>
</dbReference>
<evidence type="ECO:0000259" key="2">
    <source>
        <dbReference type="Pfam" id="PF13240"/>
    </source>
</evidence>
<proteinExistence type="predicted"/>
<name>A0A9E7PP01_9EURY</name>
<feature type="domain" description="Zinc-ribbon" evidence="2">
    <location>
        <begin position="438"/>
        <end position="459"/>
    </location>
</feature>
<dbReference type="InterPro" id="IPR026870">
    <property type="entry name" value="Zinc_ribbon_dom"/>
</dbReference>
<feature type="compositionally biased region" description="Basic and acidic residues" evidence="1">
    <location>
        <begin position="391"/>
        <end position="405"/>
    </location>
</feature>
<evidence type="ECO:0000313" key="3">
    <source>
        <dbReference type="EMBL" id="UUX93743.1"/>
    </source>
</evidence>
<dbReference type="Proteomes" id="UP001060368">
    <property type="component" value="Chromosome"/>
</dbReference>
<dbReference type="Pfam" id="PF13240">
    <property type="entry name" value="Zn_Ribbon_1"/>
    <property type="match status" value="1"/>
</dbReference>
<keyword evidence="4" id="KW-1185">Reference proteome</keyword>
<dbReference type="InterPro" id="IPR011004">
    <property type="entry name" value="Trimer_LpxA-like_sf"/>
</dbReference>
<sequence>MSSSYSSNIVRKSVETDDATYATVLPDQTCDKPLIPKSNPIKQLDWKISLGKGCTYLPEEGIYAKNVEIGYGSWINGSIFGRENITLESGSSSRGGGIINGSVLSEGTVKIKTPEWKKEEFKQDYLYIKGDIIGENINISAPVIVQGNIIAHDAVEISEKSTIFGGIFSKNRLIAKNMVSSFIIGKDILLGENTSVFAPYIVASSQLNMNKVRIISGICTKCKNSNKKDNFHCNFESCEQCLYLTSEDIITKGNHKIASHTWRTYFEDNNNYAPLNEIFAKLHNKKKEEVSFGKQKFSELSENERQTIIQNIQSMVMGDYVSEKIDGDKIISTEGNYIESGATVISDSIINRSTIDSSEKEETKKGTIKDTNTGNAVISDSIINRSTISSSEKDETKTGTTEDKNTGNAVISDSIINRSTISSSEKDETKTDDAENIKCKKCNTTVPEGHKFCTKCGTKME</sequence>
<dbReference type="EMBL" id="CP096115">
    <property type="protein sequence ID" value="UUX93743.1"/>
    <property type="molecule type" value="Genomic_DNA"/>
</dbReference>
<dbReference type="Gene3D" id="2.160.10.10">
    <property type="entry name" value="Hexapeptide repeat proteins"/>
    <property type="match status" value="1"/>
</dbReference>
<dbReference type="SUPFAM" id="SSF51161">
    <property type="entry name" value="Trimeric LpxA-like enzymes"/>
    <property type="match status" value="1"/>
</dbReference>
<feature type="region of interest" description="Disordered" evidence="1">
    <location>
        <begin position="382"/>
        <end position="407"/>
    </location>
</feature>